<gene>
    <name evidence="2" type="ORF">GCM10009850_107610</name>
</gene>
<reference evidence="2 3" key="1">
    <citation type="journal article" date="2019" name="Int. J. Syst. Evol. Microbiol.">
        <title>The Global Catalogue of Microorganisms (GCM) 10K type strain sequencing project: providing services to taxonomists for standard genome sequencing and annotation.</title>
        <authorList>
            <consortium name="The Broad Institute Genomics Platform"/>
            <consortium name="The Broad Institute Genome Sequencing Center for Infectious Disease"/>
            <person name="Wu L."/>
            <person name="Ma J."/>
        </authorList>
    </citation>
    <scope>NUCLEOTIDE SEQUENCE [LARGE SCALE GENOMIC DNA]</scope>
    <source>
        <strain evidence="2 3">JCM 16114</strain>
    </source>
</reference>
<evidence type="ECO:0000313" key="2">
    <source>
        <dbReference type="EMBL" id="GAA2215294.1"/>
    </source>
</evidence>
<name>A0ABN3D0H9_9ACTN</name>
<dbReference type="Pfam" id="PF02627">
    <property type="entry name" value="CMD"/>
    <property type="match status" value="1"/>
</dbReference>
<accession>A0ABN3D0H9</accession>
<comment type="caution">
    <text evidence="2">The sequence shown here is derived from an EMBL/GenBank/DDBJ whole genome shotgun (WGS) entry which is preliminary data.</text>
</comment>
<dbReference type="Gene3D" id="1.20.1290.10">
    <property type="entry name" value="AhpD-like"/>
    <property type="match status" value="1"/>
</dbReference>
<dbReference type="RefSeq" id="WP_344493927.1">
    <property type="nucleotide sequence ID" value="NZ_BAAAQX010000049.1"/>
</dbReference>
<dbReference type="NCBIfam" id="TIGR00778">
    <property type="entry name" value="ahpD_dom"/>
    <property type="match status" value="1"/>
</dbReference>
<feature type="domain" description="Carboxymuconolactone decarboxylase-like" evidence="1">
    <location>
        <begin position="16"/>
        <end position="101"/>
    </location>
</feature>
<dbReference type="Proteomes" id="UP001499843">
    <property type="component" value="Unassembled WGS sequence"/>
</dbReference>
<dbReference type="InterPro" id="IPR003779">
    <property type="entry name" value="CMD-like"/>
</dbReference>
<protein>
    <submittedName>
        <fullName evidence="2">Carboxymuconolactone decarboxylase family protein</fullName>
    </submittedName>
</protein>
<proteinExistence type="predicted"/>
<dbReference type="PANTHER" id="PTHR34846">
    <property type="entry name" value="4-CARBOXYMUCONOLACTONE DECARBOXYLASE FAMILY PROTEIN (AFU_ORTHOLOGUE AFUA_6G11590)"/>
    <property type="match status" value="1"/>
</dbReference>
<dbReference type="InterPro" id="IPR029032">
    <property type="entry name" value="AhpD-like"/>
</dbReference>
<dbReference type="SUPFAM" id="SSF69118">
    <property type="entry name" value="AhpD-like"/>
    <property type="match status" value="1"/>
</dbReference>
<dbReference type="EMBL" id="BAAAQX010000049">
    <property type="protein sequence ID" value="GAA2215294.1"/>
    <property type="molecule type" value="Genomic_DNA"/>
</dbReference>
<keyword evidence="3" id="KW-1185">Reference proteome</keyword>
<sequence>MTSQFARLPLFQIARESYAAMGRFAQTVTQSALRSGVEAEVVHLVKIRVSQVNGCAYCIDMHIIDAHAAGVTAQRVYLLDAWRHSPRFFSEPEQAALGLAEALTLLGTDAVDDDVYQRARKHFSEEQTAHLIFVATVMNAWNRLAISARLAPGGYKGRS</sequence>
<evidence type="ECO:0000259" key="1">
    <source>
        <dbReference type="Pfam" id="PF02627"/>
    </source>
</evidence>
<evidence type="ECO:0000313" key="3">
    <source>
        <dbReference type="Proteomes" id="UP001499843"/>
    </source>
</evidence>
<organism evidence="2 3">
    <name type="scientific">Nonomuraea monospora</name>
    <dbReference type="NCBI Taxonomy" id="568818"/>
    <lineage>
        <taxon>Bacteria</taxon>
        <taxon>Bacillati</taxon>
        <taxon>Actinomycetota</taxon>
        <taxon>Actinomycetes</taxon>
        <taxon>Streptosporangiales</taxon>
        <taxon>Streptosporangiaceae</taxon>
        <taxon>Nonomuraea</taxon>
    </lineage>
</organism>
<dbReference type="InterPro" id="IPR004675">
    <property type="entry name" value="AhpD_core"/>
</dbReference>
<dbReference type="PANTHER" id="PTHR34846:SF10">
    <property type="entry name" value="CYTOPLASMIC PROTEIN"/>
    <property type="match status" value="1"/>
</dbReference>